<dbReference type="FunFam" id="3.40.50.1970:FF:000003">
    <property type="entry name" value="Alcohol dehydrogenase, iron-containing"/>
    <property type="match status" value="1"/>
</dbReference>
<dbReference type="SUPFAM" id="SSF56796">
    <property type="entry name" value="Dehydroquinate synthase-like"/>
    <property type="match status" value="1"/>
</dbReference>
<dbReference type="InterPro" id="IPR001670">
    <property type="entry name" value="ADH_Fe/GldA"/>
</dbReference>
<dbReference type="GO" id="GO:0005829">
    <property type="term" value="C:cytosol"/>
    <property type="evidence" value="ECO:0007669"/>
    <property type="project" value="TreeGrafter"/>
</dbReference>
<dbReference type="PROSITE" id="PS00060">
    <property type="entry name" value="ADH_IRON_2"/>
    <property type="match status" value="1"/>
</dbReference>
<keyword evidence="5" id="KW-1185">Reference proteome</keyword>
<dbReference type="InterPro" id="IPR044731">
    <property type="entry name" value="BDH-like"/>
</dbReference>
<evidence type="ECO:0000259" key="3">
    <source>
        <dbReference type="Pfam" id="PF25137"/>
    </source>
</evidence>
<dbReference type="STRING" id="755172.HMPREF1863_01142"/>
<proteinExistence type="predicted"/>
<dbReference type="PATRIC" id="fig|755172.3.peg.1101"/>
<dbReference type="Gene3D" id="1.20.1090.10">
    <property type="entry name" value="Dehydroquinate synthase-like - alpha domain"/>
    <property type="match status" value="1"/>
</dbReference>
<dbReference type="Gene3D" id="3.40.50.1970">
    <property type="match status" value="1"/>
</dbReference>
<dbReference type="EMBL" id="LSDG01000033">
    <property type="protein sequence ID" value="KXB66280.1"/>
    <property type="molecule type" value="Genomic_DNA"/>
</dbReference>
<evidence type="ECO:0000313" key="4">
    <source>
        <dbReference type="EMBL" id="KXB66280.1"/>
    </source>
</evidence>
<dbReference type="AlphaFoldDB" id="A0A134AFE5"/>
<reference evidence="5" key="1">
    <citation type="submission" date="2016-01" db="EMBL/GenBank/DDBJ databases">
        <authorList>
            <person name="Mitreva M."/>
            <person name="Pepin K.H."/>
            <person name="Mihindukulasuriya K.A."/>
            <person name="Fulton R."/>
            <person name="Fronick C."/>
            <person name="O'Laughlin M."/>
            <person name="Miner T."/>
            <person name="Herter B."/>
            <person name="Rosa B.A."/>
            <person name="Cordes M."/>
            <person name="Tomlinson C."/>
            <person name="Wollam A."/>
            <person name="Palsikar V.B."/>
            <person name="Mardis E.R."/>
            <person name="Wilson R.K."/>
        </authorList>
    </citation>
    <scope>NUCLEOTIDE SEQUENCE [LARGE SCALE GENOMIC DNA]</scope>
    <source>
        <strain evidence="5">DNF00729</strain>
    </source>
</reference>
<dbReference type="InterPro" id="IPR018211">
    <property type="entry name" value="ADH_Fe_CS"/>
</dbReference>
<keyword evidence="1" id="KW-0560">Oxidoreductase</keyword>
<dbReference type="Pfam" id="PF25137">
    <property type="entry name" value="ADH_Fe_C"/>
    <property type="match status" value="1"/>
</dbReference>
<feature type="domain" description="Fe-containing alcohol dehydrogenase-like C-terminal" evidence="3">
    <location>
        <begin position="209"/>
        <end position="408"/>
    </location>
</feature>
<dbReference type="Pfam" id="PF00465">
    <property type="entry name" value="Fe-ADH"/>
    <property type="match status" value="1"/>
</dbReference>
<dbReference type="CDD" id="cd08187">
    <property type="entry name" value="BDH"/>
    <property type="match status" value="1"/>
</dbReference>
<dbReference type="GO" id="GO:0046872">
    <property type="term" value="F:metal ion binding"/>
    <property type="evidence" value="ECO:0007669"/>
    <property type="project" value="InterPro"/>
</dbReference>
<comment type="caution">
    <text evidence="4">The sequence shown here is derived from an EMBL/GenBank/DDBJ whole genome shotgun (WGS) entry which is preliminary data.</text>
</comment>
<feature type="domain" description="Alcohol dehydrogenase iron-type/glycerol dehydrogenase GldA" evidence="2">
    <location>
        <begin position="31"/>
        <end position="198"/>
    </location>
</feature>
<dbReference type="GO" id="GO:1990002">
    <property type="term" value="F:methylglyoxal reductase (NADPH) (acetol producing) activity"/>
    <property type="evidence" value="ECO:0007669"/>
    <property type="project" value="TreeGrafter"/>
</dbReference>
<dbReference type="GO" id="GO:1990362">
    <property type="term" value="F:butanol dehydrogenase (NAD+) activity"/>
    <property type="evidence" value="ECO:0007669"/>
    <property type="project" value="InterPro"/>
</dbReference>
<dbReference type="InterPro" id="IPR056798">
    <property type="entry name" value="ADH_Fe_C"/>
</dbReference>
<evidence type="ECO:0000313" key="5">
    <source>
        <dbReference type="Proteomes" id="UP000070442"/>
    </source>
</evidence>
<name>A0A134AFE5_9FIRM</name>
<dbReference type="Proteomes" id="UP000070442">
    <property type="component" value="Unassembled WGS sequence"/>
</dbReference>
<dbReference type="PANTHER" id="PTHR43633">
    <property type="entry name" value="ALCOHOL DEHYDROGENASE YQHD"/>
    <property type="match status" value="1"/>
</dbReference>
<evidence type="ECO:0000256" key="1">
    <source>
        <dbReference type="ARBA" id="ARBA00023002"/>
    </source>
</evidence>
<dbReference type="GO" id="GO:0008106">
    <property type="term" value="F:alcohol dehydrogenase (NADP+) activity"/>
    <property type="evidence" value="ECO:0007669"/>
    <property type="project" value="TreeGrafter"/>
</dbReference>
<accession>A0A134AFE5</accession>
<evidence type="ECO:0000259" key="2">
    <source>
        <dbReference type="Pfam" id="PF00465"/>
    </source>
</evidence>
<dbReference type="PANTHER" id="PTHR43633:SF1">
    <property type="entry name" value="ALCOHOL DEHYDROGENASE YQHD"/>
    <property type="match status" value="1"/>
</dbReference>
<organism evidence="4 5">
    <name type="scientific">Aedoeadaptatus coxii</name>
    <dbReference type="NCBI Taxonomy" id="755172"/>
    <lineage>
        <taxon>Bacteria</taxon>
        <taxon>Bacillati</taxon>
        <taxon>Bacillota</taxon>
        <taxon>Tissierellia</taxon>
        <taxon>Tissierellales</taxon>
        <taxon>Peptoniphilaceae</taxon>
        <taxon>Aedoeadaptatus</taxon>
    </lineage>
</organism>
<gene>
    <name evidence="4" type="ORF">HMPREF1863_01142</name>
</gene>
<protein>
    <submittedName>
        <fullName evidence="4">NADH-dependent butanol dehydrogenase A</fullName>
    </submittedName>
</protein>
<sequence>MIFSHLGYTLQYENRKEKGSIMRDFKFHVNTAILFGEDQAHAFAKEIKKLGNRALVVFGGGSVKRNGIYDTITSALKEEGVEWIDHGGIEPNPHIESVVAGVEKVKAENIDVILPIGGGSTIDAAKLIAAASVTGGDPWDIVIRKNKVTGALPIATVLTLAATGSEMDIASVITNPATKEKIGWRSPMVLPKVSLLNPAYTKTVSPYQTASGTADIMSHTMENYFSVNDDAFMQDSFAEGLLRTCVHYGPIAVKNGDDMEARSNLMWASSWAINGLLNTGKTQAWSVHPMEHELSAFFDITHGVGLAILTPRWLRHLLNEETAPKIARFGHHVFDISKKDTMEMAEEAIDRLHYFFLSMNIPMTLEEVGITEDSLEPMAKACADHVGGTIKGFVDLHEEDILAIYKASFRN</sequence>